<keyword evidence="1" id="KW-0175">Coiled coil</keyword>
<keyword evidence="3" id="KW-0472">Membrane</keyword>
<evidence type="ECO:0000256" key="3">
    <source>
        <dbReference type="SAM" id="Phobius"/>
    </source>
</evidence>
<feature type="transmembrane region" description="Helical" evidence="3">
    <location>
        <begin position="631"/>
        <end position="649"/>
    </location>
</feature>
<evidence type="ECO:0000313" key="4">
    <source>
        <dbReference type="EMBL" id="RRT79725.1"/>
    </source>
</evidence>
<feature type="coiled-coil region" evidence="1">
    <location>
        <begin position="303"/>
        <end position="354"/>
    </location>
</feature>
<accession>A0A427AU49</accession>
<dbReference type="AlphaFoldDB" id="A0A427AU49"/>
<evidence type="ECO:0000313" key="5">
    <source>
        <dbReference type="Proteomes" id="UP000287651"/>
    </source>
</evidence>
<dbReference type="EMBL" id="AMZH03001328">
    <property type="protein sequence ID" value="RRT79725.1"/>
    <property type="molecule type" value="Genomic_DNA"/>
</dbReference>
<evidence type="ECO:0000256" key="1">
    <source>
        <dbReference type="SAM" id="Coils"/>
    </source>
</evidence>
<reference evidence="4 5" key="1">
    <citation type="journal article" date="2014" name="Agronomy (Basel)">
        <title>A Draft Genome Sequence for Ensete ventricosum, the Drought-Tolerant Tree Against Hunger.</title>
        <authorList>
            <person name="Harrison J."/>
            <person name="Moore K.A."/>
            <person name="Paszkiewicz K."/>
            <person name="Jones T."/>
            <person name="Grant M."/>
            <person name="Ambacheew D."/>
            <person name="Muzemil S."/>
            <person name="Studholme D.J."/>
        </authorList>
    </citation>
    <scope>NUCLEOTIDE SEQUENCE [LARGE SCALE GENOMIC DNA]</scope>
</reference>
<comment type="caution">
    <text evidence="4">The sequence shown here is derived from an EMBL/GenBank/DDBJ whole genome shotgun (WGS) entry which is preliminary data.</text>
</comment>
<evidence type="ECO:0000256" key="2">
    <source>
        <dbReference type="SAM" id="MobiDB-lite"/>
    </source>
</evidence>
<feature type="region of interest" description="Disordered" evidence="2">
    <location>
        <begin position="389"/>
        <end position="417"/>
    </location>
</feature>
<feature type="compositionally biased region" description="Basic and acidic residues" evidence="2">
    <location>
        <begin position="495"/>
        <end position="518"/>
    </location>
</feature>
<gene>
    <name evidence="4" type="ORF">B296_00015040</name>
</gene>
<feature type="compositionally biased region" description="Basic and acidic residues" evidence="2">
    <location>
        <begin position="549"/>
        <end position="558"/>
    </location>
</feature>
<keyword evidence="3" id="KW-1133">Transmembrane helix</keyword>
<feature type="region of interest" description="Disordered" evidence="2">
    <location>
        <begin position="485"/>
        <end position="518"/>
    </location>
</feature>
<keyword evidence="3" id="KW-0812">Transmembrane</keyword>
<organism evidence="4 5">
    <name type="scientific">Ensete ventricosum</name>
    <name type="common">Abyssinian banana</name>
    <name type="synonym">Musa ensete</name>
    <dbReference type="NCBI Taxonomy" id="4639"/>
    <lineage>
        <taxon>Eukaryota</taxon>
        <taxon>Viridiplantae</taxon>
        <taxon>Streptophyta</taxon>
        <taxon>Embryophyta</taxon>
        <taxon>Tracheophyta</taxon>
        <taxon>Spermatophyta</taxon>
        <taxon>Magnoliopsida</taxon>
        <taxon>Liliopsida</taxon>
        <taxon>Zingiberales</taxon>
        <taxon>Musaceae</taxon>
        <taxon>Ensete</taxon>
    </lineage>
</organism>
<name>A0A427AU49_ENSVE</name>
<dbReference type="Proteomes" id="UP000287651">
    <property type="component" value="Unassembled WGS sequence"/>
</dbReference>
<proteinExistence type="predicted"/>
<sequence length="651" mass="72981">MHYCKRPLSASIPPIGTKHCSSPSAHTSNKEKPRIDYTVTLNRDGDLTCDAGLTNTRLHYSAHMAMVFISPHSLKALNQILLDEMMVRRKQVNDLHARLVRLSFASGLERSVTHLVISSRLAGFAAEMAAAKEKEKENDLLISRLKLEATTGDDNSTKQALNEVILERNSALLKLEETAFQVETAVSTGRAVIAKLQSDLEERKAEILVLEADKASMVERNGSTEKAPRSSNDQLQLIEGHKGGIEKDLERAVLESDACKRDLDAMPTALEKTDGSQASIDAFDEKMVKMQHGFEDKSKGFILRSDQCKMEELREERGILETEIANLQGRVSVLQATGQETKALEEKLRLAEETLMKSSDSSGFVTGEKDYLKKALDPAILERASNQRRNATVTEEADMSPMEIDSSGNENKGLQVDNEGQIGDRAREVDRTVNSLKKIIEEEDAIDRSRAMHEDEIPEMQRAMADLLSCLSALQDFFRTNTESNARLQTQNAPRDLDLEKAEVSGPREKMKKDDVHGKLQEMKALPESLMTENKDFNKDFDSPTLRRASREAKEGRSRSAASGKYERAFNLINFTRDLSFTIKECEDNAFRIKTDFNRNMALIQDMLQELKLLRDAIMVEARNNGGIRTWLYPAATTFLAAIYLAYAAKR</sequence>
<protein>
    <submittedName>
        <fullName evidence="4">Uncharacterized protein</fullName>
    </submittedName>
</protein>
<feature type="region of interest" description="Disordered" evidence="2">
    <location>
        <begin position="536"/>
        <end position="560"/>
    </location>
</feature>